<organism evidence="2 3">
    <name type="scientific">Stylosanthes scabra</name>
    <dbReference type="NCBI Taxonomy" id="79078"/>
    <lineage>
        <taxon>Eukaryota</taxon>
        <taxon>Viridiplantae</taxon>
        <taxon>Streptophyta</taxon>
        <taxon>Embryophyta</taxon>
        <taxon>Tracheophyta</taxon>
        <taxon>Spermatophyta</taxon>
        <taxon>Magnoliopsida</taxon>
        <taxon>eudicotyledons</taxon>
        <taxon>Gunneridae</taxon>
        <taxon>Pentapetalae</taxon>
        <taxon>rosids</taxon>
        <taxon>fabids</taxon>
        <taxon>Fabales</taxon>
        <taxon>Fabaceae</taxon>
        <taxon>Papilionoideae</taxon>
        <taxon>50 kb inversion clade</taxon>
        <taxon>dalbergioids sensu lato</taxon>
        <taxon>Dalbergieae</taxon>
        <taxon>Pterocarpus clade</taxon>
        <taxon>Stylosanthes</taxon>
    </lineage>
</organism>
<reference evidence="2 3" key="1">
    <citation type="journal article" date="2023" name="Plants (Basel)">
        <title>Bridging the Gap: Combining Genomics and Transcriptomics Approaches to Understand Stylosanthes scabra, an Orphan Legume from the Brazilian Caatinga.</title>
        <authorList>
            <person name="Ferreira-Neto J.R.C."/>
            <person name="da Silva M.D."/>
            <person name="Binneck E."/>
            <person name="de Melo N.F."/>
            <person name="da Silva R.H."/>
            <person name="de Melo A.L.T.M."/>
            <person name="Pandolfi V."/>
            <person name="Bustamante F.O."/>
            <person name="Brasileiro-Vidal A.C."/>
            <person name="Benko-Iseppon A.M."/>
        </authorList>
    </citation>
    <scope>NUCLEOTIDE SEQUENCE [LARGE SCALE GENOMIC DNA]</scope>
    <source>
        <tissue evidence="2">Leaves</tissue>
    </source>
</reference>
<comment type="caution">
    <text evidence="2">The sequence shown here is derived from an EMBL/GenBank/DDBJ whole genome shotgun (WGS) entry which is preliminary data.</text>
</comment>
<feature type="region of interest" description="Disordered" evidence="1">
    <location>
        <begin position="70"/>
        <end position="114"/>
    </location>
</feature>
<dbReference type="Proteomes" id="UP001341840">
    <property type="component" value="Unassembled WGS sequence"/>
</dbReference>
<protein>
    <submittedName>
        <fullName evidence="2">Uncharacterized protein</fullName>
    </submittedName>
</protein>
<feature type="compositionally biased region" description="Acidic residues" evidence="1">
    <location>
        <begin position="74"/>
        <end position="85"/>
    </location>
</feature>
<feature type="non-terminal residue" evidence="2">
    <location>
        <position position="114"/>
    </location>
</feature>
<sequence>MIHPHQFTVSNLNISQLSNSGNIPSQPLSIPKGSINIVFLYINQKGREDTLLNDEDVECLNDEEVHECLKDVGVENEEEDVEDVDKEPKGMKSVHSISSGTSPSKLPSKLQFDW</sequence>
<evidence type="ECO:0000313" key="3">
    <source>
        <dbReference type="Proteomes" id="UP001341840"/>
    </source>
</evidence>
<dbReference type="EMBL" id="JASCZI010031648">
    <property type="protein sequence ID" value="MED6127185.1"/>
    <property type="molecule type" value="Genomic_DNA"/>
</dbReference>
<evidence type="ECO:0000256" key="1">
    <source>
        <dbReference type="SAM" id="MobiDB-lite"/>
    </source>
</evidence>
<feature type="compositionally biased region" description="Polar residues" evidence="1">
    <location>
        <begin position="95"/>
        <end position="105"/>
    </location>
</feature>
<gene>
    <name evidence="2" type="ORF">PIB30_085713</name>
</gene>
<keyword evidence="3" id="KW-1185">Reference proteome</keyword>
<accession>A0ABU6RT77</accession>
<proteinExistence type="predicted"/>
<name>A0ABU6RT77_9FABA</name>
<evidence type="ECO:0000313" key="2">
    <source>
        <dbReference type="EMBL" id="MED6127185.1"/>
    </source>
</evidence>